<keyword evidence="3" id="KW-1185">Reference proteome</keyword>
<dbReference type="PANTHER" id="PTHR37530:SF1">
    <property type="entry name" value="OUTER MEMBRANE PROTEIN SLP"/>
    <property type="match status" value="1"/>
</dbReference>
<accession>A0A1I3X7T5</accession>
<dbReference type="AlphaFoldDB" id="A0A1I3X7T5"/>
<keyword evidence="1" id="KW-0732">Signal</keyword>
<sequence>MRFCLLLISLLLGACSAMPPAFEIEGIREVSYAQVSENTQSYKDTLVQWGGVIIEVNHEQNASLMQVLFYPLDYYGRPEIDKPSAGYFIVKSSETLDPEDYVASREVVVVGSVAGKTEVSASYGNTSLPLIEATAIHLWPIAYRDNYYRYCPTCYFRQLFW</sequence>
<dbReference type="STRING" id="52441.SAMN05216302_1001163"/>
<dbReference type="PIRSF" id="PIRSF004982">
    <property type="entry name" value="SlP"/>
    <property type="match status" value="1"/>
</dbReference>
<organism evidence="2 3">
    <name type="scientific">Nitrosomonas aestuarii</name>
    <dbReference type="NCBI Taxonomy" id="52441"/>
    <lineage>
        <taxon>Bacteria</taxon>
        <taxon>Pseudomonadati</taxon>
        <taxon>Pseudomonadota</taxon>
        <taxon>Betaproteobacteria</taxon>
        <taxon>Nitrosomonadales</taxon>
        <taxon>Nitrosomonadaceae</taxon>
        <taxon>Nitrosomonas</taxon>
    </lineage>
</organism>
<dbReference type="RefSeq" id="WP_090696433.1">
    <property type="nucleotide sequence ID" value="NZ_FOSP01000001.1"/>
</dbReference>
<name>A0A1I3X7T5_9PROT</name>
<proteinExistence type="predicted"/>
<dbReference type="Proteomes" id="UP000199533">
    <property type="component" value="Unassembled WGS sequence"/>
</dbReference>
<dbReference type="EMBL" id="FOSP01000001">
    <property type="protein sequence ID" value="SFK15713.1"/>
    <property type="molecule type" value="Genomic_DNA"/>
</dbReference>
<dbReference type="GO" id="GO:0019867">
    <property type="term" value="C:outer membrane"/>
    <property type="evidence" value="ECO:0007669"/>
    <property type="project" value="InterPro"/>
</dbReference>
<evidence type="ECO:0000313" key="3">
    <source>
        <dbReference type="Proteomes" id="UP000199533"/>
    </source>
</evidence>
<dbReference type="InterPro" id="IPR004658">
    <property type="entry name" value="OMP_Slp"/>
</dbReference>
<feature type="signal peptide" evidence="1">
    <location>
        <begin position="1"/>
        <end position="23"/>
    </location>
</feature>
<protein>
    <submittedName>
        <fullName evidence="2">Outer membrane lipoprotein</fullName>
    </submittedName>
</protein>
<dbReference type="OrthoDB" id="5295757at2"/>
<gene>
    <name evidence="2" type="ORF">SAMN05216302_1001163</name>
</gene>
<dbReference type="PROSITE" id="PS51257">
    <property type="entry name" value="PROKAR_LIPOPROTEIN"/>
    <property type="match status" value="1"/>
</dbReference>
<dbReference type="PANTHER" id="PTHR37530">
    <property type="entry name" value="OUTER MEMBRANE PROTEIN SLP"/>
    <property type="match status" value="1"/>
</dbReference>
<keyword evidence="2" id="KW-0449">Lipoprotein</keyword>
<reference evidence="3" key="1">
    <citation type="submission" date="2016-10" db="EMBL/GenBank/DDBJ databases">
        <authorList>
            <person name="Varghese N."/>
            <person name="Submissions S."/>
        </authorList>
    </citation>
    <scope>NUCLEOTIDE SEQUENCE [LARGE SCALE GENOMIC DNA]</scope>
    <source>
        <strain evidence="3">Nm69</strain>
    </source>
</reference>
<evidence type="ECO:0000256" key="1">
    <source>
        <dbReference type="SAM" id="SignalP"/>
    </source>
</evidence>
<feature type="chain" id="PRO_5011762093" evidence="1">
    <location>
        <begin position="24"/>
        <end position="161"/>
    </location>
</feature>
<evidence type="ECO:0000313" key="2">
    <source>
        <dbReference type="EMBL" id="SFK15713.1"/>
    </source>
</evidence>
<dbReference type="Pfam" id="PF03843">
    <property type="entry name" value="Slp"/>
    <property type="match status" value="1"/>
</dbReference>